<feature type="compositionally biased region" description="Basic residues" evidence="1">
    <location>
        <begin position="189"/>
        <end position="203"/>
    </location>
</feature>
<accession>A0A5C6U5C2</accession>
<dbReference type="EMBL" id="VOPW01000001">
    <property type="protein sequence ID" value="TXC67321.1"/>
    <property type="molecule type" value="Genomic_DNA"/>
</dbReference>
<name>A0A5C6U5C2_9BURK</name>
<evidence type="ECO:0000313" key="2">
    <source>
        <dbReference type="EMBL" id="TXC67321.1"/>
    </source>
</evidence>
<dbReference type="AlphaFoldDB" id="A0A5C6U5C2"/>
<reference evidence="2 3" key="1">
    <citation type="submission" date="2019-08" db="EMBL/GenBank/DDBJ databases">
        <authorList>
            <person name="Khan S.A."/>
            <person name="Jeon C.O."/>
            <person name="Jeong S.E."/>
        </authorList>
    </citation>
    <scope>NUCLEOTIDE SEQUENCE [LARGE SCALE GENOMIC DNA]</scope>
    <source>
        <strain evidence="3">IMCC1728</strain>
    </source>
</reference>
<organism evidence="2 3">
    <name type="scientific">Piscinibacter aquaticus</name>
    <dbReference type="NCBI Taxonomy" id="392597"/>
    <lineage>
        <taxon>Bacteria</taxon>
        <taxon>Pseudomonadati</taxon>
        <taxon>Pseudomonadota</taxon>
        <taxon>Betaproteobacteria</taxon>
        <taxon>Burkholderiales</taxon>
        <taxon>Sphaerotilaceae</taxon>
        <taxon>Piscinibacter</taxon>
    </lineage>
</organism>
<evidence type="ECO:0000313" key="3">
    <source>
        <dbReference type="Proteomes" id="UP000321832"/>
    </source>
</evidence>
<feature type="compositionally biased region" description="Pro residues" evidence="1">
    <location>
        <begin position="204"/>
        <end position="218"/>
    </location>
</feature>
<evidence type="ECO:0000256" key="1">
    <source>
        <dbReference type="SAM" id="MobiDB-lite"/>
    </source>
</evidence>
<comment type="caution">
    <text evidence="2">The sequence shown here is derived from an EMBL/GenBank/DDBJ whole genome shotgun (WGS) entry which is preliminary data.</text>
</comment>
<protein>
    <submittedName>
        <fullName evidence="2">Uncharacterized protein</fullName>
    </submittedName>
</protein>
<dbReference type="Proteomes" id="UP000321832">
    <property type="component" value="Unassembled WGS sequence"/>
</dbReference>
<keyword evidence="3" id="KW-1185">Reference proteome</keyword>
<proteinExistence type="predicted"/>
<feature type="region of interest" description="Disordered" evidence="1">
    <location>
        <begin position="189"/>
        <end position="228"/>
    </location>
</feature>
<sequence>MPDFIVSDESPARTGLGRRLAVRLSKPATLRARAGSGNRTIELVLPGLGASIPVAVTTPAAPARTSGFQITLQQSDNPNLQLDTPIPAALQRYRIHRHAPRSTAARCTRSASATSTRWSRRRTRASCCCADSLLPRWWRWRWRRHPHPHPHPRLRLHPRRRQHLLRQPLRPRPARPSRHHLPPSPWPRRPRWWHRPKSKRRPPRCWPPPRRPMPPATTPPRWTSSTRC</sequence>
<gene>
    <name evidence="2" type="ORF">FSC37_21365</name>
</gene>